<gene>
    <name evidence="12" type="ordered locus">MTR_8g088800</name>
</gene>
<dbReference type="Proteomes" id="UP000002051">
    <property type="component" value="Chromosome 8"/>
</dbReference>
<dbReference type="PaxDb" id="3880-AET04444"/>
<dbReference type="AlphaFoldDB" id="G7L8V4"/>
<keyword evidence="4" id="KW-0132">Cell division</keyword>
<keyword evidence="10" id="KW-0472">Membrane</keyword>
<comment type="similarity">
    <text evidence="2">Belongs to the NUF2 family.</text>
</comment>
<evidence type="ECO:0000259" key="11">
    <source>
        <dbReference type="Pfam" id="PF03800"/>
    </source>
</evidence>
<evidence type="ECO:0000256" key="4">
    <source>
        <dbReference type="ARBA" id="ARBA00022618"/>
    </source>
</evidence>
<evidence type="ECO:0000256" key="5">
    <source>
        <dbReference type="ARBA" id="ARBA00022776"/>
    </source>
</evidence>
<evidence type="ECO:0000313" key="14">
    <source>
        <dbReference type="Proteomes" id="UP000002051"/>
    </source>
</evidence>
<reference evidence="13" key="3">
    <citation type="submission" date="2015-04" db="UniProtKB">
        <authorList>
            <consortium name="EnsemblPlants"/>
        </authorList>
    </citation>
    <scope>IDENTIFICATION</scope>
    <source>
        <strain evidence="13">cv. Jemalong A17</strain>
    </source>
</reference>
<keyword evidence="14" id="KW-1185">Reference proteome</keyword>
<evidence type="ECO:0000313" key="13">
    <source>
        <dbReference type="EnsemblPlants" id="AET04444"/>
    </source>
</evidence>
<evidence type="ECO:0000256" key="8">
    <source>
        <dbReference type="ARBA" id="ARBA00023328"/>
    </source>
</evidence>
<sequence length="425" mass="49473">MLGFKSKLSNPKSSVVFHLYTHILNYLLPEEYDEQLEFNALEHLENPDLHVGAVPVIKLYNKIIEMLNALECPQKYSFNFADLLKPDPRRTEFFLGALLSFCIHWNEMMNSTSPIIEEINTLEDERAKIEEDRIMQLTLAIDECKEARGREMPYVQEVDAHVKELRQNIANLNNKQMSLRTDLKKLKEKTVEMDDKISDAEYRLIQSVQENANLHSKIVQSPDKVQRALEEKKLAREKARNAERLVMHNFHKKTALVEVYAKVYKKMSNHYKKVQAYSAKSIEKGHKALKAKLDEEEVMDKSLEVNFVERQSYSKFLCKHAMLVFHFQMVFANYLSLRHDFYHVVVVAVAIAVAVVSCDIEIRRRHVEAEYSKVDAVNSRITLAKESATKKVDQLDSKCEEIEKEFHKYANSIAHAIETRQKCDH</sequence>
<keyword evidence="8" id="KW-0137">Centromere</keyword>
<dbReference type="InterPro" id="IPR005549">
    <property type="entry name" value="Kinetochore_Nuf2_N"/>
</dbReference>
<evidence type="ECO:0000256" key="9">
    <source>
        <dbReference type="SAM" id="Coils"/>
    </source>
</evidence>
<keyword evidence="7" id="KW-0131">Cell cycle</keyword>
<evidence type="ECO:0000313" key="12">
    <source>
        <dbReference type="EMBL" id="AET04444.2"/>
    </source>
</evidence>
<dbReference type="GO" id="GO:0045132">
    <property type="term" value="P:meiotic chromosome segregation"/>
    <property type="evidence" value="ECO:0000318"/>
    <property type="project" value="GO_Central"/>
</dbReference>
<evidence type="ECO:0000256" key="7">
    <source>
        <dbReference type="ARBA" id="ARBA00023306"/>
    </source>
</evidence>
<reference evidence="12 14" key="2">
    <citation type="journal article" date="2014" name="BMC Genomics">
        <title>An improved genome release (version Mt4.0) for the model legume Medicago truncatula.</title>
        <authorList>
            <person name="Tang H."/>
            <person name="Krishnakumar V."/>
            <person name="Bidwell S."/>
            <person name="Rosen B."/>
            <person name="Chan A."/>
            <person name="Zhou S."/>
            <person name="Gentzbittel L."/>
            <person name="Childs K.L."/>
            <person name="Yandell M."/>
            <person name="Gundlach H."/>
            <person name="Mayer K.F."/>
            <person name="Schwartz D.C."/>
            <person name="Town C.D."/>
        </authorList>
    </citation>
    <scope>GENOME REANNOTATION</scope>
    <source>
        <strain evidence="13 14">cv. Jemalong A17</strain>
    </source>
</reference>
<evidence type="ECO:0000256" key="6">
    <source>
        <dbReference type="ARBA" id="ARBA00023054"/>
    </source>
</evidence>
<dbReference type="STRING" id="3880.G7L8V4"/>
<comment type="subcellular location">
    <subcellularLocation>
        <location evidence="1">Chromosome</location>
        <location evidence="1">Centromere</location>
    </subcellularLocation>
</comment>
<dbReference type="GO" id="GO:0051315">
    <property type="term" value="P:attachment of mitotic spindle microtubules to kinetochore"/>
    <property type="evidence" value="ECO:0000318"/>
    <property type="project" value="GO_Central"/>
</dbReference>
<dbReference type="PANTHER" id="PTHR48441:SF1">
    <property type="entry name" value="NT-3"/>
    <property type="match status" value="1"/>
</dbReference>
<evidence type="ECO:0000256" key="1">
    <source>
        <dbReference type="ARBA" id="ARBA00004584"/>
    </source>
</evidence>
<keyword evidence="10" id="KW-1133">Transmembrane helix</keyword>
<keyword evidence="10" id="KW-0812">Transmembrane</keyword>
<dbReference type="eggNOG" id="KOG4438">
    <property type="taxonomic scope" value="Eukaryota"/>
</dbReference>
<accession>A0A0C3Y5A1</accession>
<feature type="transmembrane region" description="Helical" evidence="10">
    <location>
        <begin position="341"/>
        <end position="360"/>
    </location>
</feature>
<feature type="domain" description="Kinetochore protein Nuf2 N-terminal" evidence="11">
    <location>
        <begin position="6"/>
        <end position="119"/>
    </location>
</feature>
<keyword evidence="3" id="KW-0158">Chromosome</keyword>
<evidence type="ECO:0000256" key="10">
    <source>
        <dbReference type="SAM" id="Phobius"/>
    </source>
</evidence>
<accession>G7L8V4</accession>
<dbReference type="EMBL" id="CM001224">
    <property type="protein sequence ID" value="AET04444.2"/>
    <property type="molecule type" value="Genomic_DNA"/>
</dbReference>
<dbReference type="EnsemblPlants" id="AET04444">
    <property type="protein sequence ID" value="AET04444"/>
    <property type="gene ID" value="MTR_8g088800"/>
</dbReference>
<dbReference type="PANTHER" id="PTHR48441">
    <property type="match status" value="1"/>
</dbReference>
<dbReference type="HOGENOM" id="CLU_025461_0_0_1"/>
<dbReference type="GO" id="GO:0051301">
    <property type="term" value="P:cell division"/>
    <property type="evidence" value="ECO:0007669"/>
    <property type="project" value="UniProtKB-KW"/>
</dbReference>
<proteinExistence type="inferred from homology"/>
<evidence type="ECO:0000256" key="3">
    <source>
        <dbReference type="ARBA" id="ARBA00022454"/>
    </source>
</evidence>
<keyword evidence="5" id="KW-0498">Mitosis</keyword>
<keyword evidence="6 9" id="KW-0175">Coiled coil</keyword>
<dbReference type="GO" id="GO:0051383">
    <property type="term" value="P:kinetochore organization"/>
    <property type="evidence" value="ECO:0000318"/>
    <property type="project" value="GO_Central"/>
</dbReference>
<dbReference type="GO" id="GO:0044877">
    <property type="term" value="F:protein-containing complex binding"/>
    <property type="evidence" value="ECO:0000318"/>
    <property type="project" value="GO_Central"/>
</dbReference>
<organism evidence="12 14">
    <name type="scientific">Medicago truncatula</name>
    <name type="common">Barrel medic</name>
    <name type="synonym">Medicago tribuloides</name>
    <dbReference type="NCBI Taxonomy" id="3880"/>
    <lineage>
        <taxon>Eukaryota</taxon>
        <taxon>Viridiplantae</taxon>
        <taxon>Streptophyta</taxon>
        <taxon>Embryophyta</taxon>
        <taxon>Tracheophyta</taxon>
        <taxon>Spermatophyta</taxon>
        <taxon>Magnoliopsida</taxon>
        <taxon>eudicotyledons</taxon>
        <taxon>Gunneridae</taxon>
        <taxon>Pentapetalae</taxon>
        <taxon>rosids</taxon>
        <taxon>fabids</taxon>
        <taxon>Fabales</taxon>
        <taxon>Fabaceae</taxon>
        <taxon>Papilionoideae</taxon>
        <taxon>50 kb inversion clade</taxon>
        <taxon>NPAAA clade</taxon>
        <taxon>Hologalegina</taxon>
        <taxon>IRL clade</taxon>
        <taxon>Trifolieae</taxon>
        <taxon>Medicago</taxon>
    </lineage>
</organism>
<dbReference type="GO" id="GO:0007052">
    <property type="term" value="P:mitotic spindle organization"/>
    <property type="evidence" value="ECO:0000318"/>
    <property type="project" value="GO_Central"/>
</dbReference>
<dbReference type="Pfam" id="PF03800">
    <property type="entry name" value="Nuf2"/>
    <property type="match status" value="1"/>
</dbReference>
<evidence type="ECO:0000256" key="2">
    <source>
        <dbReference type="ARBA" id="ARBA00005498"/>
    </source>
</evidence>
<dbReference type="GO" id="GO:0031262">
    <property type="term" value="C:Ndc80 complex"/>
    <property type="evidence" value="ECO:0000318"/>
    <property type="project" value="GO_Central"/>
</dbReference>
<feature type="coiled-coil region" evidence="9">
    <location>
        <begin position="385"/>
        <end position="412"/>
    </location>
</feature>
<protein>
    <submittedName>
        <fullName evidence="12">Kinetochore Nuf2-like protein</fullName>
    </submittedName>
</protein>
<dbReference type="Gene3D" id="1.10.418.60">
    <property type="entry name" value="Ncd80 complex, Nuf2 subunit"/>
    <property type="match status" value="1"/>
</dbReference>
<name>G7L8V4_MEDTR</name>
<feature type="coiled-coil region" evidence="9">
    <location>
        <begin position="155"/>
        <end position="245"/>
    </location>
</feature>
<dbReference type="InterPro" id="IPR038275">
    <property type="entry name" value="Nuf2_N_sf"/>
</dbReference>
<reference evidence="12 14" key="1">
    <citation type="journal article" date="2011" name="Nature">
        <title>The Medicago genome provides insight into the evolution of rhizobial symbioses.</title>
        <authorList>
            <person name="Young N.D."/>
            <person name="Debelle F."/>
            <person name="Oldroyd G.E."/>
            <person name="Geurts R."/>
            <person name="Cannon S.B."/>
            <person name="Udvardi M.K."/>
            <person name="Benedito V.A."/>
            <person name="Mayer K.F."/>
            <person name="Gouzy J."/>
            <person name="Schoof H."/>
            <person name="Van de Peer Y."/>
            <person name="Proost S."/>
            <person name="Cook D.R."/>
            <person name="Meyers B.C."/>
            <person name="Spannagl M."/>
            <person name="Cheung F."/>
            <person name="De Mita S."/>
            <person name="Krishnakumar V."/>
            <person name="Gundlach H."/>
            <person name="Zhou S."/>
            <person name="Mudge J."/>
            <person name="Bharti A.K."/>
            <person name="Murray J.D."/>
            <person name="Naoumkina M.A."/>
            <person name="Rosen B."/>
            <person name="Silverstein K.A."/>
            <person name="Tang H."/>
            <person name="Rombauts S."/>
            <person name="Zhao P.X."/>
            <person name="Zhou P."/>
            <person name="Barbe V."/>
            <person name="Bardou P."/>
            <person name="Bechner M."/>
            <person name="Bellec A."/>
            <person name="Berger A."/>
            <person name="Berges H."/>
            <person name="Bidwell S."/>
            <person name="Bisseling T."/>
            <person name="Choisne N."/>
            <person name="Couloux A."/>
            <person name="Denny R."/>
            <person name="Deshpande S."/>
            <person name="Dai X."/>
            <person name="Doyle J.J."/>
            <person name="Dudez A.M."/>
            <person name="Farmer A.D."/>
            <person name="Fouteau S."/>
            <person name="Franken C."/>
            <person name="Gibelin C."/>
            <person name="Gish J."/>
            <person name="Goldstein S."/>
            <person name="Gonzalez A.J."/>
            <person name="Green P.J."/>
            <person name="Hallab A."/>
            <person name="Hartog M."/>
            <person name="Hua A."/>
            <person name="Humphray S.J."/>
            <person name="Jeong D.H."/>
            <person name="Jing Y."/>
            <person name="Jocker A."/>
            <person name="Kenton S.M."/>
            <person name="Kim D.J."/>
            <person name="Klee K."/>
            <person name="Lai H."/>
            <person name="Lang C."/>
            <person name="Lin S."/>
            <person name="Macmil S.L."/>
            <person name="Magdelenat G."/>
            <person name="Matthews L."/>
            <person name="McCorrison J."/>
            <person name="Monaghan E.L."/>
            <person name="Mun J.H."/>
            <person name="Najar F.Z."/>
            <person name="Nicholson C."/>
            <person name="Noirot C."/>
            <person name="O'Bleness M."/>
            <person name="Paule C.R."/>
            <person name="Poulain J."/>
            <person name="Prion F."/>
            <person name="Qin B."/>
            <person name="Qu C."/>
            <person name="Retzel E.F."/>
            <person name="Riddle C."/>
            <person name="Sallet E."/>
            <person name="Samain S."/>
            <person name="Samson N."/>
            <person name="Sanders I."/>
            <person name="Saurat O."/>
            <person name="Scarpelli C."/>
            <person name="Schiex T."/>
            <person name="Segurens B."/>
            <person name="Severin A.J."/>
            <person name="Sherrier D.J."/>
            <person name="Shi R."/>
            <person name="Sims S."/>
            <person name="Singer S.R."/>
            <person name="Sinharoy S."/>
            <person name="Sterck L."/>
            <person name="Viollet A."/>
            <person name="Wang B.B."/>
            <person name="Wang K."/>
            <person name="Wang M."/>
            <person name="Wang X."/>
            <person name="Warfsmann J."/>
            <person name="Weissenbach J."/>
            <person name="White D.D."/>
            <person name="White J.D."/>
            <person name="Wiley G.B."/>
            <person name="Wincker P."/>
            <person name="Xing Y."/>
            <person name="Yang L."/>
            <person name="Yao Z."/>
            <person name="Ying F."/>
            <person name="Zhai J."/>
            <person name="Zhou L."/>
            <person name="Zuber A."/>
            <person name="Denarie J."/>
            <person name="Dixon R.A."/>
            <person name="May G.D."/>
            <person name="Schwartz D.C."/>
            <person name="Rogers J."/>
            <person name="Quetier F."/>
            <person name="Town C.D."/>
            <person name="Roe B.A."/>
        </authorList>
    </citation>
    <scope>NUCLEOTIDE SEQUENCE [LARGE SCALE GENOMIC DNA]</scope>
    <source>
        <strain evidence="12">A17</strain>
        <strain evidence="13 14">cv. Jemalong A17</strain>
    </source>
</reference>